<dbReference type="Proteomes" id="UP001140206">
    <property type="component" value="Chromosome 3"/>
</dbReference>
<sequence length="415" mass="45870">MNSSLTLANFLPVQKLNMNHLQNTQISGLMSSPLPGITTPVIPGNCYSNMQNSESTFTQREARANSTIPQVIPMCNSGSLAATSLFSSGFYSSGYSPQINCPGESVQGVLGYDLDNINSGKIQDIMKHGSDAVLNSDVAGLMDGSWRQILDGTAVTDSQGKVAYSVSEEATNTSDQNQQLSLCHVSKSNSNNNINEICYAASPSSSSNAAIPARPPRMRWTQELHERFVEAVNKLGGSEKATPKGVLKLMNVDGLNIYHVKSHLQKYRTARFRPELSPEEERKSARLEDLQSLDPEKANDINEALRAQMEVQKKLHEQLEHQRKLQLQMEEQCKYLQMIVEKQQQSIDQLKLNKCTNIKLPSSEKLLTSENGCDEINQVDASEEMSRQIGQKHKTSESDNSICGAFSPMKRARGD</sequence>
<keyword evidence="8" id="KW-1185">Reference proteome</keyword>
<evidence type="ECO:0000313" key="7">
    <source>
        <dbReference type="EMBL" id="KAJ4775599.1"/>
    </source>
</evidence>
<dbReference type="InterPro" id="IPR009057">
    <property type="entry name" value="Homeodomain-like_sf"/>
</dbReference>
<feature type="region of interest" description="Disordered" evidence="5">
    <location>
        <begin position="272"/>
        <end position="295"/>
    </location>
</feature>
<dbReference type="FunFam" id="1.10.10.60:FF:000002">
    <property type="entry name" value="Myb family transcription factor"/>
    <property type="match status" value="1"/>
</dbReference>
<dbReference type="Pfam" id="PF14379">
    <property type="entry name" value="Myb_CC_LHEQLE"/>
    <property type="match status" value="1"/>
</dbReference>
<dbReference type="GO" id="GO:0003700">
    <property type="term" value="F:DNA-binding transcription factor activity"/>
    <property type="evidence" value="ECO:0007669"/>
    <property type="project" value="InterPro"/>
</dbReference>
<keyword evidence="2" id="KW-0238">DNA-binding</keyword>
<protein>
    <submittedName>
        <fullName evidence="7">Myb-like transcription factor family protein</fullName>
    </submittedName>
</protein>
<dbReference type="NCBIfam" id="TIGR01557">
    <property type="entry name" value="myb_SHAQKYF"/>
    <property type="match status" value="1"/>
</dbReference>
<evidence type="ECO:0000256" key="5">
    <source>
        <dbReference type="SAM" id="MobiDB-lite"/>
    </source>
</evidence>
<gene>
    <name evidence="7" type="ORF">LUZ62_059856</name>
</gene>
<accession>A0AAV8E8A4</accession>
<dbReference type="Pfam" id="PF00249">
    <property type="entry name" value="Myb_DNA-binding"/>
    <property type="match status" value="1"/>
</dbReference>
<dbReference type="Gene3D" id="1.10.10.60">
    <property type="entry name" value="Homeodomain-like"/>
    <property type="match status" value="1"/>
</dbReference>
<evidence type="ECO:0000256" key="4">
    <source>
        <dbReference type="ARBA" id="ARBA00023242"/>
    </source>
</evidence>
<dbReference type="InterPro" id="IPR046955">
    <property type="entry name" value="PHR1-like"/>
</dbReference>
<dbReference type="InterPro" id="IPR001005">
    <property type="entry name" value="SANT/Myb"/>
</dbReference>
<reference evidence="7" key="1">
    <citation type="submission" date="2022-08" db="EMBL/GenBank/DDBJ databases">
        <authorList>
            <person name="Marques A."/>
        </authorList>
    </citation>
    <scope>NUCLEOTIDE SEQUENCE</scope>
    <source>
        <strain evidence="7">RhyPub2mFocal</strain>
        <tissue evidence="7">Leaves</tissue>
    </source>
</reference>
<feature type="domain" description="HTH myb-type" evidence="6">
    <location>
        <begin position="219"/>
        <end position="272"/>
    </location>
</feature>
<dbReference type="SUPFAM" id="SSF46689">
    <property type="entry name" value="Homeodomain-like"/>
    <property type="match status" value="1"/>
</dbReference>
<dbReference type="InterPro" id="IPR017930">
    <property type="entry name" value="Myb_dom"/>
</dbReference>
<organism evidence="7 8">
    <name type="scientific">Rhynchospora pubera</name>
    <dbReference type="NCBI Taxonomy" id="906938"/>
    <lineage>
        <taxon>Eukaryota</taxon>
        <taxon>Viridiplantae</taxon>
        <taxon>Streptophyta</taxon>
        <taxon>Embryophyta</taxon>
        <taxon>Tracheophyta</taxon>
        <taxon>Spermatophyta</taxon>
        <taxon>Magnoliopsida</taxon>
        <taxon>Liliopsida</taxon>
        <taxon>Poales</taxon>
        <taxon>Cyperaceae</taxon>
        <taxon>Cyperoideae</taxon>
        <taxon>Rhynchosporeae</taxon>
        <taxon>Rhynchospora</taxon>
    </lineage>
</organism>
<feature type="region of interest" description="Disordered" evidence="5">
    <location>
        <begin position="379"/>
        <end position="415"/>
    </location>
</feature>
<evidence type="ECO:0000313" key="8">
    <source>
        <dbReference type="Proteomes" id="UP001140206"/>
    </source>
</evidence>
<dbReference type="PANTHER" id="PTHR31499:SF80">
    <property type="entry name" value="HTH MYB-TYPE DOMAIN-CONTAINING PROTEIN"/>
    <property type="match status" value="1"/>
</dbReference>
<keyword evidence="3" id="KW-0804">Transcription</keyword>
<dbReference type="GO" id="GO:0003677">
    <property type="term" value="F:DNA binding"/>
    <property type="evidence" value="ECO:0007669"/>
    <property type="project" value="UniProtKB-KW"/>
</dbReference>
<proteinExistence type="predicted"/>
<dbReference type="EMBL" id="JAMFTS010000003">
    <property type="protein sequence ID" value="KAJ4775599.1"/>
    <property type="molecule type" value="Genomic_DNA"/>
</dbReference>
<dbReference type="InterPro" id="IPR025756">
    <property type="entry name" value="Myb_CC_LHEQLE"/>
</dbReference>
<evidence type="ECO:0000256" key="3">
    <source>
        <dbReference type="ARBA" id="ARBA00023163"/>
    </source>
</evidence>
<keyword evidence="4" id="KW-0539">Nucleus</keyword>
<name>A0AAV8E8A4_9POAL</name>
<dbReference type="PANTHER" id="PTHR31499">
    <property type="entry name" value="MYB FAMILY TRANSCRIPTION FACTOR PHL11"/>
    <property type="match status" value="1"/>
</dbReference>
<evidence type="ECO:0000259" key="6">
    <source>
        <dbReference type="PROSITE" id="PS51294"/>
    </source>
</evidence>
<evidence type="ECO:0000256" key="2">
    <source>
        <dbReference type="ARBA" id="ARBA00023125"/>
    </source>
</evidence>
<comment type="caution">
    <text evidence="7">The sequence shown here is derived from an EMBL/GenBank/DDBJ whole genome shotgun (WGS) entry which is preliminary data.</text>
</comment>
<dbReference type="AlphaFoldDB" id="A0AAV8E8A4"/>
<dbReference type="PROSITE" id="PS51294">
    <property type="entry name" value="HTH_MYB"/>
    <property type="match status" value="1"/>
</dbReference>
<evidence type="ECO:0000256" key="1">
    <source>
        <dbReference type="ARBA" id="ARBA00023015"/>
    </source>
</evidence>
<dbReference type="InterPro" id="IPR006447">
    <property type="entry name" value="Myb_dom_plants"/>
</dbReference>
<keyword evidence="1" id="KW-0805">Transcription regulation</keyword>